<reference evidence="1 2" key="1">
    <citation type="submission" date="2019-05" db="EMBL/GenBank/DDBJ databases">
        <title>Another draft genome of Portunus trituberculatus and its Hox gene families provides insights of decapod evolution.</title>
        <authorList>
            <person name="Jeong J.-H."/>
            <person name="Song I."/>
            <person name="Kim S."/>
            <person name="Choi T."/>
            <person name="Kim D."/>
            <person name="Ryu S."/>
            <person name="Kim W."/>
        </authorList>
    </citation>
    <scope>NUCLEOTIDE SEQUENCE [LARGE SCALE GENOMIC DNA]</scope>
    <source>
        <tissue evidence="1">Muscle</tissue>
    </source>
</reference>
<organism evidence="1 2">
    <name type="scientific">Portunus trituberculatus</name>
    <name type="common">Swimming crab</name>
    <name type="synonym">Neptunus trituberculatus</name>
    <dbReference type="NCBI Taxonomy" id="210409"/>
    <lineage>
        <taxon>Eukaryota</taxon>
        <taxon>Metazoa</taxon>
        <taxon>Ecdysozoa</taxon>
        <taxon>Arthropoda</taxon>
        <taxon>Crustacea</taxon>
        <taxon>Multicrustacea</taxon>
        <taxon>Malacostraca</taxon>
        <taxon>Eumalacostraca</taxon>
        <taxon>Eucarida</taxon>
        <taxon>Decapoda</taxon>
        <taxon>Pleocyemata</taxon>
        <taxon>Brachyura</taxon>
        <taxon>Eubrachyura</taxon>
        <taxon>Portunoidea</taxon>
        <taxon>Portunidae</taxon>
        <taxon>Portuninae</taxon>
        <taxon>Portunus</taxon>
    </lineage>
</organism>
<evidence type="ECO:0000313" key="1">
    <source>
        <dbReference type="EMBL" id="MPC85947.1"/>
    </source>
</evidence>
<protein>
    <submittedName>
        <fullName evidence="1">Uncharacterized protein</fullName>
    </submittedName>
</protein>
<keyword evidence="2" id="KW-1185">Reference proteome</keyword>
<dbReference type="AlphaFoldDB" id="A0A5B7IWX5"/>
<proteinExistence type="predicted"/>
<sequence length="62" mass="7112">MEITIVFVGRSGEQPRSRPQKSLSILDTPGDHYCLIIDPHYMKEENRVSLRSDTHARTSSRV</sequence>
<name>A0A5B7IWX5_PORTR</name>
<dbReference type="Proteomes" id="UP000324222">
    <property type="component" value="Unassembled WGS sequence"/>
</dbReference>
<gene>
    <name evidence="1" type="ORF">E2C01_080753</name>
</gene>
<evidence type="ECO:0000313" key="2">
    <source>
        <dbReference type="Proteomes" id="UP000324222"/>
    </source>
</evidence>
<comment type="caution">
    <text evidence="1">The sequence shown here is derived from an EMBL/GenBank/DDBJ whole genome shotgun (WGS) entry which is preliminary data.</text>
</comment>
<dbReference type="EMBL" id="VSRR010070068">
    <property type="protein sequence ID" value="MPC85947.1"/>
    <property type="molecule type" value="Genomic_DNA"/>
</dbReference>
<accession>A0A5B7IWX5</accession>